<sequence length="484" mass="53999">MNKGKVYLVGGGPGDVKLVTVKGKEVLGEADVIVYDRLVNPKLLDFAHSECEFIYGGKLPKRHVMRQEQLNDLLVSKAREGKVVVRLKGGDPSVFGRVGEEAEQLKSENIEFEIVPGITSGIAAPLYAGIPVTHREFGTSFTVVTAHGKAVNGQPEVDWQSLKGIDTIAFYMGIANLSYICENLIHYGKSPDTPIILLQWGTYSRQKTLEGTLATITNKASAVKFQNPAIILVGEIVTFRQKMNWFETKPLFGRQIVLARTSNGESKLASKLIEQGAEVIEFPKWKTVDAPVNLEVIKKLTSYDSIFFSSPESINKFFAIVTSNGLDLRDIKAVFCVQSTKSQSLLNQRGFQGRITDLGEIKHNKLLVVKEVVGNKETGIDNKDYDVLITNYLQVDERYNLIFHQLLDNITLDTAIFPSSRSVDALLEWLKICELDKDRFLENLTIGCLGNHTRQALVKERLKVDVMPETPDTEAFITHLTRLN</sequence>
<dbReference type="GO" id="GO:0032259">
    <property type="term" value="P:methylation"/>
    <property type="evidence" value="ECO:0007669"/>
    <property type="project" value="UniProtKB-KW"/>
</dbReference>
<dbReference type="NCBIfam" id="TIGR01469">
    <property type="entry name" value="cobA_cysG_Cterm"/>
    <property type="match status" value="1"/>
</dbReference>
<dbReference type="Pfam" id="PF00590">
    <property type="entry name" value="TP_methylase"/>
    <property type="match status" value="1"/>
</dbReference>
<organism evidence="9 10">
    <name type="scientific">Aquibacillus rhizosphaerae</name>
    <dbReference type="NCBI Taxonomy" id="3051431"/>
    <lineage>
        <taxon>Bacteria</taxon>
        <taxon>Bacillati</taxon>
        <taxon>Bacillota</taxon>
        <taxon>Bacilli</taxon>
        <taxon>Bacillales</taxon>
        <taxon>Bacillaceae</taxon>
        <taxon>Aquibacillus</taxon>
    </lineage>
</organism>
<dbReference type="SUPFAM" id="SSF53790">
    <property type="entry name" value="Tetrapyrrole methylase"/>
    <property type="match status" value="1"/>
</dbReference>
<dbReference type="Gene3D" id="3.40.50.10090">
    <property type="match status" value="2"/>
</dbReference>
<dbReference type="InterPro" id="IPR035996">
    <property type="entry name" value="4pyrrol_Methylase_sf"/>
</dbReference>
<evidence type="ECO:0000256" key="1">
    <source>
        <dbReference type="ARBA" id="ARBA00012162"/>
    </source>
</evidence>
<dbReference type="InterPro" id="IPR036108">
    <property type="entry name" value="4pyrrol_syn_uPrphyn_synt_sf"/>
</dbReference>
<keyword evidence="3 6" id="KW-0808">Transferase</keyword>
<dbReference type="EC" id="2.1.1.107" evidence="1"/>
<dbReference type="NCBIfam" id="NF004790">
    <property type="entry name" value="PRK06136.1"/>
    <property type="match status" value="1"/>
</dbReference>
<dbReference type="InterPro" id="IPR014777">
    <property type="entry name" value="4pyrrole_Mease_sub1"/>
</dbReference>
<dbReference type="Pfam" id="PF02602">
    <property type="entry name" value="HEM4"/>
    <property type="match status" value="1"/>
</dbReference>
<name>A0ABT7LER6_9BACI</name>
<proteinExistence type="inferred from homology"/>
<dbReference type="Gene3D" id="3.40.1010.10">
    <property type="entry name" value="Cobalt-precorrin-4 Transmethylase, Domain 1"/>
    <property type="match status" value="1"/>
</dbReference>
<dbReference type="InterPro" id="IPR003754">
    <property type="entry name" value="4pyrrol_synth_uPrphyn_synth"/>
</dbReference>
<evidence type="ECO:0000256" key="3">
    <source>
        <dbReference type="ARBA" id="ARBA00022679"/>
    </source>
</evidence>
<evidence type="ECO:0000259" key="7">
    <source>
        <dbReference type="Pfam" id="PF00590"/>
    </source>
</evidence>
<protein>
    <recommendedName>
        <fullName evidence="1">uroporphyrinogen-III C-methyltransferase</fullName>
        <ecNumber evidence="1">2.1.1.107</ecNumber>
    </recommendedName>
</protein>
<dbReference type="PANTHER" id="PTHR45790:SF3">
    <property type="entry name" value="S-ADENOSYL-L-METHIONINE-DEPENDENT UROPORPHYRINOGEN III METHYLTRANSFERASE, CHLOROPLASTIC"/>
    <property type="match status" value="1"/>
</dbReference>
<keyword evidence="2 6" id="KW-0489">Methyltransferase</keyword>
<dbReference type="Gene3D" id="3.30.950.10">
    <property type="entry name" value="Methyltransferase, Cobalt-precorrin-4 Transmethylase, Domain 2"/>
    <property type="match status" value="1"/>
</dbReference>
<evidence type="ECO:0000259" key="8">
    <source>
        <dbReference type="Pfam" id="PF02602"/>
    </source>
</evidence>
<dbReference type="SUPFAM" id="SSF69618">
    <property type="entry name" value="HemD-like"/>
    <property type="match status" value="1"/>
</dbReference>
<dbReference type="CDD" id="cd11642">
    <property type="entry name" value="SUMT"/>
    <property type="match status" value="1"/>
</dbReference>
<keyword evidence="4" id="KW-0949">S-adenosyl-L-methionine</keyword>
<evidence type="ECO:0000256" key="5">
    <source>
        <dbReference type="ARBA" id="ARBA00023244"/>
    </source>
</evidence>
<dbReference type="RefSeq" id="WP_285934328.1">
    <property type="nucleotide sequence ID" value="NZ_JASTZU010000063.1"/>
</dbReference>
<dbReference type="PANTHER" id="PTHR45790">
    <property type="entry name" value="SIROHEME SYNTHASE-RELATED"/>
    <property type="match status" value="1"/>
</dbReference>
<dbReference type="PROSITE" id="PS00840">
    <property type="entry name" value="SUMT_2"/>
    <property type="match status" value="1"/>
</dbReference>
<keyword evidence="5" id="KW-0627">Porphyrin biosynthesis</keyword>
<evidence type="ECO:0000256" key="2">
    <source>
        <dbReference type="ARBA" id="ARBA00022603"/>
    </source>
</evidence>
<evidence type="ECO:0000256" key="6">
    <source>
        <dbReference type="RuleBase" id="RU003960"/>
    </source>
</evidence>
<dbReference type="InterPro" id="IPR006366">
    <property type="entry name" value="CobA/CysG_C"/>
</dbReference>
<dbReference type="CDD" id="cd06578">
    <property type="entry name" value="HemD"/>
    <property type="match status" value="1"/>
</dbReference>
<dbReference type="InterPro" id="IPR014776">
    <property type="entry name" value="4pyrrole_Mease_sub2"/>
</dbReference>
<evidence type="ECO:0000256" key="4">
    <source>
        <dbReference type="ARBA" id="ARBA00022691"/>
    </source>
</evidence>
<keyword evidence="10" id="KW-1185">Reference proteome</keyword>
<accession>A0ABT7LER6</accession>
<dbReference type="EMBL" id="JASTZU010000063">
    <property type="protein sequence ID" value="MDL4843036.1"/>
    <property type="molecule type" value="Genomic_DNA"/>
</dbReference>
<dbReference type="InterPro" id="IPR050161">
    <property type="entry name" value="Siro_Cobalamin_biosynth"/>
</dbReference>
<dbReference type="Proteomes" id="UP001235343">
    <property type="component" value="Unassembled WGS sequence"/>
</dbReference>
<evidence type="ECO:0000313" key="10">
    <source>
        <dbReference type="Proteomes" id="UP001235343"/>
    </source>
</evidence>
<comment type="similarity">
    <text evidence="6">Belongs to the precorrin methyltransferase family.</text>
</comment>
<gene>
    <name evidence="9" type="primary">cobA</name>
    <name evidence="9" type="ORF">QQS35_21600</name>
</gene>
<feature type="domain" description="Tetrapyrrole biosynthesis uroporphyrinogen III synthase" evidence="8">
    <location>
        <begin position="403"/>
        <end position="477"/>
    </location>
</feature>
<feature type="domain" description="Tetrapyrrole methylase" evidence="7">
    <location>
        <begin position="5"/>
        <end position="216"/>
    </location>
</feature>
<reference evidence="9 10" key="1">
    <citation type="submission" date="2023-06" db="EMBL/GenBank/DDBJ databases">
        <title>Aquibacillus rhizosphaerae LR5S19.</title>
        <authorList>
            <person name="Sun J.-Q."/>
        </authorList>
    </citation>
    <scope>NUCLEOTIDE SEQUENCE [LARGE SCALE GENOMIC DNA]</scope>
    <source>
        <strain evidence="9 10">LR5S19</strain>
    </source>
</reference>
<evidence type="ECO:0000313" key="9">
    <source>
        <dbReference type="EMBL" id="MDL4843036.1"/>
    </source>
</evidence>
<comment type="caution">
    <text evidence="9">The sequence shown here is derived from an EMBL/GenBank/DDBJ whole genome shotgun (WGS) entry which is preliminary data.</text>
</comment>
<dbReference type="InterPro" id="IPR003043">
    <property type="entry name" value="Uropor_MeTrfase_CS"/>
</dbReference>
<dbReference type="InterPro" id="IPR000878">
    <property type="entry name" value="4pyrrol_Mease"/>
</dbReference>
<dbReference type="GO" id="GO:0004851">
    <property type="term" value="F:uroporphyrin-III C-methyltransferase activity"/>
    <property type="evidence" value="ECO:0007669"/>
    <property type="project" value="UniProtKB-EC"/>
</dbReference>